<dbReference type="PANTHER" id="PTHR11257">
    <property type="entry name" value="CHEMOSENSORY PROTEIN-RELATED"/>
    <property type="match status" value="1"/>
</dbReference>
<sequence length="159" mass="18292">MNTEFIFYFNLVGVSGNHNFSTMLKFINSTFMLLYLIFAMTTADEPKEKYTTKYDNINLDDVLSNKRLLKSYIKCLLSEGPCTTDGAELKQSIPDAIETNCTKCSQTQREGSQKVMYFLIDNEKEAWAQLEKKYDPTGSYKKRYLASKDFTTTAKTVEE</sequence>
<dbReference type="InterPro" id="IPR005055">
    <property type="entry name" value="A10/PebIII"/>
</dbReference>
<reference evidence="3" key="2">
    <citation type="submission" date="2016-04" db="EMBL/GenBank/DDBJ databases">
        <title>Antenna Transcriptome Analysis with an Emphasis on Chemoreception Genes in Chrysopa pallens.</title>
        <authorList>
            <person name="Wang J."/>
            <person name="Liu C."/>
            <person name="Guo Y."/>
        </authorList>
    </citation>
    <scope>NUCLEOTIDE SEQUENCE</scope>
</reference>
<reference evidence="2" key="1">
    <citation type="submission" date="2014-10" db="EMBL/GenBank/DDBJ databases">
        <title>Identification and comparison of genes expressed in the antennae of Chrysopa pallens and Chrysoperla sinica.</title>
        <authorList>
            <person name="Li Z."/>
        </authorList>
    </citation>
    <scope>NUCLEOTIDE SEQUENCE</scope>
</reference>
<feature type="transmembrane region" description="Helical" evidence="1">
    <location>
        <begin position="20"/>
        <end position="40"/>
    </location>
</feature>
<dbReference type="AlphaFoldDB" id="A0A0R8P118"/>
<dbReference type="InterPro" id="IPR036682">
    <property type="entry name" value="OS_D_A10/PebIII_sf"/>
</dbReference>
<keyword evidence="1" id="KW-1133">Transmembrane helix</keyword>
<proteinExistence type="evidence at transcript level"/>
<evidence type="ECO:0000256" key="1">
    <source>
        <dbReference type="SAM" id="Phobius"/>
    </source>
</evidence>
<dbReference type="Pfam" id="PF03392">
    <property type="entry name" value="OS-D"/>
    <property type="match status" value="1"/>
</dbReference>
<dbReference type="EMBL" id="KP082888">
    <property type="protein sequence ID" value="AKW47180.1"/>
    <property type="molecule type" value="mRNA"/>
</dbReference>
<evidence type="ECO:0000313" key="3">
    <source>
        <dbReference type="EMBL" id="ANJ05012.1"/>
    </source>
</evidence>
<evidence type="ECO:0000313" key="2">
    <source>
        <dbReference type="EMBL" id="AKW47180.1"/>
    </source>
</evidence>
<dbReference type="Gene3D" id="1.10.2080.10">
    <property type="entry name" value="Insect odorant-binding protein A10/Ejaculatory bulb-specific protein 3"/>
    <property type="match status" value="1"/>
</dbReference>
<organism evidence="2">
    <name type="scientific">Chrysopa pallens</name>
    <name type="common">Green lacewing</name>
    <name type="synonym">Hemerobius pallens</name>
    <dbReference type="NCBI Taxonomy" id="417485"/>
    <lineage>
        <taxon>Eukaryota</taxon>
        <taxon>Metazoa</taxon>
        <taxon>Ecdysozoa</taxon>
        <taxon>Arthropoda</taxon>
        <taxon>Hexapoda</taxon>
        <taxon>Insecta</taxon>
        <taxon>Pterygota</taxon>
        <taxon>Neoptera</taxon>
        <taxon>Endopterygota</taxon>
        <taxon>Neuroptera</taxon>
        <taxon>Hemerobiiformia</taxon>
        <taxon>Chrysopidae</taxon>
        <taxon>Chrysopinae</taxon>
        <taxon>Chrysopa</taxon>
    </lineage>
</organism>
<keyword evidence="1" id="KW-0472">Membrane</keyword>
<name>A0A0R8P118_CHRPA</name>
<protein>
    <submittedName>
        <fullName evidence="2">Chemosensory protein 4</fullName>
    </submittedName>
    <submittedName>
        <fullName evidence="3">Chemosensory protein 5</fullName>
    </submittedName>
</protein>
<keyword evidence="1" id="KW-0812">Transmembrane</keyword>
<dbReference type="EMBL" id="KX058025">
    <property type="protein sequence ID" value="ANJ05012.1"/>
    <property type="molecule type" value="mRNA"/>
</dbReference>
<dbReference type="PANTHER" id="PTHR11257:SF12">
    <property type="entry name" value="EJACULATORY BULB-SPECIFIC PROTEIN 3-RELATED"/>
    <property type="match status" value="1"/>
</dbReference>
<accession>A0A0R8P118</accession>
<dbReference type="SUPFAM" id="SSF100910">
    <property type="entry name" value="Chemosensory protein Csp2"/>
    <property type="match status" value="1"/>
</dbReference>